<dbReference type="RefSeq" id="WP_267565216.1">
    <property type="nucleotide sequence ID" value="NZ_JAPNTZ010000008.1"/>
</dbReference>
<keyword evidence="2" id="KW-1185">Reference proteome</keyword>
<organism evidence="1 2">
    <name type="scientific">Paractinoplanes pyxinae</name>
    <dbReference type="NCBI Taxonomy" id="2997416"/>
    <lineage>
        <taxon>Bacteria</taxon>
        <taxon>Bacillati</taxon>
        <taxon>Actinomycetota</taxon>
        <taxon>Actinomycetes</taxon>
        <taxon>Micromonosporales</taxon>
        <taxon>Micromonosporaceae</taxon>
        <taxon>Paractinoplanes</taxon>
    </lineage>
</organism>
<protein>
    <submittedName>
        <fullName evidence="1">Uncharacterized protein</fullName>
    </submittedName>
</protein>
<dbReference type="Proteomes" id="UP001151002">
    <property type="component" value="Unassembled WGS sequence"/>
</dbReference>
<gene>
    <name evidence="1" type="ORF">OWR29_22990</name>
</gene>
<evidence type="ECO:0000313" key="1">
    <source>
        <dbReference type="EMBL" id="MCY1140875.1"/>
    </source>
</evidence>
<accession>A0ABT4B4R6</accession>
<comment type="caution">
    <text evidence="1">The sequence shown here is derived from an EMBL/GenBank/DDBJ whole genome shotgun (WGS) entry which is preliminary data.</text>
</comment>
<dbReference type="EMBL" id="JAPNTZ010000008">
    <property type="protein sequence ID" value="MCY1140875.1"/>
    <property type="molecule type" value="Genomic_DNA"/>
</dbReference>
<sequence>MLLNVEPVRVLGDADHPRLRFSDEEEEDRSDPRRLLFVDDKPAFELSFWCGTCQILFERQEGSTETFSAEGDDPIEAFGALLPRGDYQPLLLEVEPRLVQPSRPGDYFAEEQVETWGLESFWGLPVYPRTPYYRTFETVIDDDAHLYEFVVPMVPPSWNERAQVEKYLAADDIAPLVAVSILDVSLPAMDHGSDYYSHWALTHFLLDGHHRLQAAAESNRPVRLLSLLSVDHGLGAPSAVARVPELRARPAGTRGSASR</sequence>
<proteinExistence type="predicted"/>
<reference evidence="1" key="1">
    <citation type="submission" date="2022-11" db="EMBL/GenBank/DDBJ databases">
        <authorList>
            <person name="Somphong A."/>
            <person name="Phongsopitanun W."/>
        </authorList>
    </citation>
    <scope>NUCLEOTIDE SEQUENCE</scope>
    <source>
        <strain evidence="1">Pm04-4</strain>
    </source>
</reference>
<name>A0ABT4B4R6_9ACTN</name>
<evidence type="ECO:0000313" key="2">
    <source>
        <dbReference type="Proteomes" id="UP001151002"/>
    </source>
</evidence>